<proteinExistence type="predicted"/>
<dbReference type="EMBL" id="FZPH01000006">
    <property type="protein sequence ID" value="SNT46667.1"/>
    <property type="molecule type" value="Genomic_DNA"/>
</dbReference>
<organism evidence="2 3">
    <name type="scientific">Asanoa hainanensis</name>
    <dbReference type="NCBI Taxonomy" id="560556"/>
    <lineage>
        <taxon>Bacteria</taxon>
        <taxon>Bacillati</taxon>
        <taxon>Actinomycetota</taxon>
        <taxon>Actinomycetes</taxon>
        <taxon>Micromonosporales</taxon>
        <taxon>Micromonosporaceae</taxon>
        <taxon>Asanoa</taxon>
    </lineage>
</organism>
<dbReference type="GO" id="GO:0046872">
    <property type="term" value="F:metal ion binding"/>
    <property type="evidence" value="ECO:0007669"/>
    <property type="project" value="InterPro"/>
</dbReference>
<protein>
    <submittedName>
        <fullName evidence="2">TIGR03083 family protein</fullName>
    </submittedName>
</protein>
<dbReference type="Gene3D" id="1.20.120.450">
    <property type="entry name" value="dinb family like domain"/>
    <property type="match status" value="1"/>
</dbReference>
<evidence type="ECO:0000313" key="2">
    <source>
        <dbReference type="EMBL" id="SNT46667.1"/>
    </source>
</evidence>
<dbReference type="InterPro" id="IPR034660">
    <property type="entry name" value="DinB/YfiT-like"/>
</dbReference>
<gene>
    <name evidence="2" type="ORF">SAMN05421812_106405</name>
</gene>
<dbReference type="OrthoDB" id="3781681at2"/>
<dbReference type="InterPro" id="IPR024344">
    <property type="entry name" value="MDMPI_metal-binding"/>
</dbReference>
<keyword evidence="3" id="KW-1185">Reference proteome</keyword>
<dbReference type="RefSeq" id="WP_089250278.1">
    <property type="nucleotide sequence ID" value="NZ_FZPH01000006.1"/>
</dbReference>
<dbReference type="AlphaFoldDB" id="A0A239MV54"/>
<reference evidence="2 3" key="1">
    <citation type="submission" date="2017-06" db="EMBL/GenBank/DDBJ databases">
        <authorList>
            <person name="Kim H.J."/>
            <person name="Triplett B.A."/>
        </authorList>
    </citation>
    <scope>NUCLEOTIDE SEQUENCE [LARGE SCALE GENOMIC DNA]</scope>
    <source>
        <strain evidence="2 3">CGMCC 4.5593</strain>
    </source>
</reference>
<sequence>MTADAGAAALAAAYEAVTATVLPLTDDDLLRGTRCRGWVVADVLHHLLEDARRALVTLTSTVPGPSDVDYASYWSAYPGSGDPALSRHHAWLTRRAASAYDRPSAIVADWAETAPAAVRAATFADPSVFVATQGHVLTVADFVATLVTEAVVHHLDLSVDLPSPVEPPEVALAVAVSTMDGLLSDEVVRPMSWSPIDYLLKASGRKSLTQRDRVALGEAAGWFPLLS</sequence>
<name>A0A239MV54_9ACTN</name>
<accession>A0A239MV54</accession>
<dbReference type="Proteomes" id="UP000198362">
    <property type="component" value="Unassembled WGS sequence"/>
</dbReference>
<feature type="domain" description="Mycothiol-dependent maleylpyruvate isomerase metal-binding" evidence="1">
    <location>
        <begin position="10"/>
        <end position="157"/>
    </location>
</feature>
<dbReference type="InterPro" id="IPR017517">
    <property type="entry name" value="Maleyloyr_isom"/>
</dbReference>
<evidence type="ECO:0000259" key="1">
    <source>
        <dbReference type="Pfam" id="PF11716"/>
    </source>
</evidence>
<evidence type="ECO:0000313" key="3">
    <source>
        <dbReference type="Proteomes" id="UP000198362"/>
    </source>
</evidence>
<dbReference type="Pfam" id="PF11716">
    <property type="entry name" value="MDMPI_N"/>
    <property type="match status" value="1"/>
</dbReference>
<dbReference type="SUPFAM" id="SSF109854">
    <property type="entry name" value="DinB/YfiT-like putative metalloenzymes"/>
    <property type="match status" value="1"/>
</dbReference>
<dbReference type="NCBIfam" id="TIGR03083">
    <property type="entry name" value="maleylpyruvate isomerase family mycothiol-dependent enzyme"/>
    <property type="match status" value="1"/>
</dbReference>